<comment type="caution">
    <text evidence="1">The sequence shown here is derived from an EMBL/GenBank/DDBJ whole genome shotgun (WGS) entry which is preliminary data.</text>
</comment>
<gene>
    <name evidence="1" type="ORF">M0R45_026364</name>
</gene>
<dbReference type="AlphaFoldDB" id="A0AAW1WZ09"/>
<evidence type="ECO:0000313" key="2">
    <source>
        <dbReference type="Proteomes" id="UP001457282"/>
    </source>
</evidence>
<proteinExistence type="predicted"/>
<accession>A0AAW1WZ09</accession>
<sequence>MRRHGWAVVHGGLGREAEVHGIKAARAWIDGLSTAATAMTRAWASFSYFQFESQNPSLAVSSGDGDGAVWFCARRRQRPWVFRRWKDESTVRILMELHGFWL</sequence>
<protein>
    <submittedName>
        <fullName evidence="1">Uncharacterized protein</fullName>
    </submittedName>
</protein>
<dbReference type="Proteomes" id="UP001457282">
    <property type="component" value="Unassembled WGS sequence"/>
</dbReference>
<dbReference type="EMBL" id="JBEDUW010000005">
    <property type="protein sequence ID" value="KAK9929260.1"/>
    <property type="molecule type" value="Genomic_DNA"/>
</dbReference>
<reference evidence="1 2" key="1">
    <citation type="journal article" date="2023" name="G3 (Bethesda)">
        <title>A chromosome-length genome assembly and annotation of blackberry (Rubus argutus, cv. 'Hillquist').</title>
        <authorList>
            <person name="Bruna T."/>
            <person name="Aryal R."/>
            <person name="Dudchenko O."/>
            <person name="Sargent D.J."/>
            <person name="Mead D."/>
            <person name="Buti M."/>
            <person name="Cavallini A."/>
            <person name="Hytonen T."/>
            <person name="Andres J."/>
            <person name="Pham M."/>
            <person name="Weisz D."/>
            <person name="Mascagni F."/>
            <person name="Usai G."/>
            <person name="Natali L."/>
            <person name="Bassil N."/>
            <person name="Fernandez G.E."/>
            <person name="Lomsadze A."/>
            <person name="Armour M."/>
            <person name="Olukolu B."/>
            <person name="Poorten T."/>
            <person name="Britton C."/>
            <person name="Davik J."/>
            <person name="Ashrafi H."/>
            <person name="Aiden E.L."/>
            <person name="Borodovsky M."/>
            <person name="Worthington M."/>
        </authorList>
    </citation>
    <scope>NUCLEOTIDE SEQUENCE [LARGE SCALE GENOMIC DNA]</scope>
    <source>
        <strain evidence="1">PI 553951</strain>
    </source>
</reference>
<evidence type="ECO:0000313" key="1">
    <source>
        <dbReference type="EMBL" id="KAK9929260.1"/>
    </source>
</evidence>
<keyword evidence="2" id="KW-1185">Reference proteome</keyword>
<organism evidence="1 2">
    <name type="scientific">Rubus argutus</name>
    <name type="common">Southern blackberry</name>
    <dbReference type="NCBI Taxonomy" id="59490"/>
    <lineage>
        <taxon>Eukaryota</taxon>
        <taxon>Viridiplantae</taxon>
        <taxon>Streptophyta</taxon>
        <taxon>Embryophyta</taxon>
        <taxon>Tracheophyta</taxon>
        <taxon>Spermatophyta</taxon>
        <taxon>Magnoliopsida</taxon>
        <taxon>eudicotyledons</taxon>
        <taxon>Gunneridae</taxon>
        <taxon>Pentapetalae</taxon>
        <taxon>rosids</taxon>
        <taxon>fabids</taxon>
        <taxon>Rosales</taxon>
        <taxon>Rosaceae</taxon>
        <taxon>Rosoideae</taxon>
        <taxon>Rosoideae incertae sedis</taxon>
        <taxon>Rubus</taxon>
    </lineage>
</organism>
<name>A0AAW1WZ09_RUBAR</name>